<evidence type="ECO:0000313" key="1">
    <source>
        <dbReference type="EMBL" id="KAK5849335.1"/>
    </source>
</evidence>
<gene>
    <name evidence="1" type="ORF">PBY51_008985</name>
</gene>
<reference evidence="1 2" key="2">
    <citation type="journal article" date="2023" name="Mol. Biol. Evol.">
        <title>Genomics of Secondarily Temperate Adaptation in the Only Non-Antarctic Icefish.</title>
        <authorList>
            <person name="Rivera-Colon A.G."/>
            <person name="Rayamajhi N."/>
            <person name="Minhas B.F."/>
            <person name="Madrigal G."/>
            <person name="Bilyk K.T."/>
            <person name="Yoon V."/>
            <person name="Hune M."/>
            <person name="Gregory S."/>
            <person name="Cheng C.H.C."/>
            <person name="Catchen J.M."/>
        </authorList>
    </citation>
    <scope>NUCLEOTIDE SEQUENCE [LARGE SCALE GENOMIC DNA]</scope>
    <source>
        <strain evidence="1">JMC-PN-2008</strain>
    </source>
</reference>
<proteinExistence type="predicted"/>
<protein>
    <submittedName>
        <fullName evidence="1">Uncharacterized protein</fullName>
    </submittedName>
</protein>
<comment type="caution">
    <text evidence="1">The sequence shown here is derived from an EMBL/GenBank/DDBJ whole genome shotgun (WGS) entry which is preliminary data.</text>
</comment>
<name>A0AAN7WTJ3_ELEMC</name>
<accession>A0AAN7WTJ3</accession>
<reference evidence="1 2" key="1">
    <citation type="journal article" date="2023" name="Genes (Basel)">
        <title>Chromosome-Level Genome Assembly and Circadian Gene Repertoire of the Patagonia Blennie Eleginops maclovinus-The Closest Ancestral Proxy of Antarctic Cryonotothenioids.</title>
        <authorList>
            <person name="Cheng C.C."/>
            <person name="Rivera-Colon A.G."/>
            <person name="Minhas B.F."/>
            <person name="Wilson L."/>
            <person name="Rayamajhi N."/>
            <person name="Vargas-Chacoff L."/>
            <person name="Catchen J.M."/>
        </authorList>
    </citation>
    <scope>NUCLEOTIDE SEQUENCE [LARGE SCALE GENOMIC DNA]</scope>
    <source>
        <strain evidence="1">JMC-PN-2008</strain>
    </source>
</reference>
<evidence type="ECO:0000313" key="2">
    <source>
        <dbReference type="Proteomes" id="UP001346869"/>
    </source>
</evidence>
<dbReference type="AlphaFoldDB" id="A0AAN7WTJ3"/>
<dbReference type="EMBL" id="JAUZQC010000024">
    <property type="protein sequence ID" value="KAK5849335.1"/>
    <property type="molecule type" value="Genomic_DNA"/>
</dbReference>
<keyword evidence="2" id="KW-1185">Reference proteome</keyword>
<organism evidence="1 2">
    <name type="scientific">Eleginops maclovinus</name>
    <name type="common">Patagonian blennie</name>
    <name type="synonym">Eleginus maclovinus</name>
    <dbReference type="NCBI Taxonomy" id="56733"/>
    <lineage>
        <taxon>Eukaryota</taxon>
        <taxon>Metazoa</taxon>
        <taxon>Chordata</taxon>
        <taxon>Craniata</taxon>
        <taxon>Vertebrata</taxon>
        <taxon>Euteleostomi</taxon>
        <taxon>Actinopterygii</taxon>
        <taxon>Neopterygii</taxon>
        <taxon>Teleostei</taxon>
        <taxon>Neoteleostei</taxon>
        <taxon>Acanthomorphata</taxon>
        <taxon>Eupercaria</taxon>
        <taxon>Perciformes</taxon>
        <taxon>Notothenioidei</taxon>
        <taxon>Eleginopidae</taxon>
        <taxon>Eleginops</taxon>
    </lineage>
</organism>
<dbReference type="Proteomes" id="UP001346869">
    <property type="component" value="Unassembled WGS sequence"/>
</dbReference>
<sequence length="77" mass="8445">MGAIQYKHVGRTCFLTHRVLSKLVLEVQGERTESQLETEGSVSSEILPSRFHVAFVTSTPAAPHPSLPRNCRGLMPG</sequence>